<gene>
    <name evidence="2" type="primary">PARPA_09040.1 scaffold 35481</name>
</gene>
<evidence type="ECO:0000313" key="3">
    <source>
        <dbReference type="Proteomes" id="UP000054107"/>
    </source>
</evidence>
<feature type="compositionally biased region" description="Polar residues" evidence="1">
    <location>
        <begin position="149"/>
        <end position="165"/>
    </location>
</feature>
<keyword evidence="3" id="KW-1185">Reference proteome</keyword>
<protein>
    <submittedName>
        <fullName evidence="2">Uncharacterized protein</fullName>
    </submittedName>
</protein>
<name>A0A0B7NBK7_9FUNG</name>
<evidence type="ECO:0000256" key="1">
    <source>
        <dbReference type="SAM" id="MobiDB-lite"/>
    </source>
</evidence>
<reference evidence="2 3" key="1">
    <citation type="submission" date="2014-09" db="EMBL/GenBank/DDBJ databases">
        <authorList>
            <person name="Ellenberger Sabrina"/>
        </authorList>
    </citation>
    <scope>NUCLEOTIDE SEQUENCE [LARGE SCALE GENOMIC DNA]</scope>
    <source>
        <strain evidence="2 3">CBS 412.66</strain>
    </source>
</reference>
<feature type="compositionally biased region" description="Basic and acidic residues" evidence="1">
    <location>
        <begin position="166"/>
        <end position="175"/>
    </location>
</feature>
<feature type="region of interest" description="Disordered" evidence="1">
    <location>
        <begin position="146"/>
        <end position="211"/>
    </location>
</feature>
<dbReference type="AlphaFoldDB" id="A0A0B7NBK7"/>
<proteinExistence type="predicted"/>
<feature type="compositionally biased region" description="Low complexity" evidence="1">
    <location>
        <begin position="185"/>
        <end position="194"/>
    </location>
</feature>
<dbReference type="Proteomes" id="UP000054107">
    <property type="component" value="Unassembled WGS sequence"/>
</dbReference>
<accession>A0A0B7NBK7</accession>
<organism evidence="2 3">
    <name type="scientific">Parasitella parasitica</name>
    <dbReference type="NCBI Taxonomy" id="35722"/>
    <lineage>
        <taxon>Eukaryota</taxon>
        <taxon>Fungi</taxon>
        <taxon>Fungi incertae sedis</taxon>
        <taxon>Mucoromycota</taxon>
        <taxon>Mucoromycotina</taxon>
        <taxon>Mucoromycetes</taxon>
        <taxon>Mucorales</taxon>
        <taxon>Mucorineae</taxon>
        <taxon>Mucoraceae</taxon>
        <taxon>Parasitella</taxon>
    </lineage>
</organism>
<evidence type="ECO:0000313" key="2">
    <source>
        <dbReference type="EMBL" id="CEP14851.1"/>
    </source>
</evidence>
<dbReference type="OrthoDB" id="2274679at2759"/>
<sequence length="285" mass="32074">MTLETTNQKNNYAFEIRFIDDNIVQVFDIAAKRKQQQNDNALLLPTEYKQEDVLKGQLRYSKLMGSSSNSDNNNHPTPKDAFGLDDHGLPYEHIVTTKISKNRKSTQRNTFFMMGGGANNELDSNFDAISDYMDRNDSGTILTEEVNGDNLSRNTNDTCSSIQQEESQHDDKHLNDFGSIPVPQSQDSFSRSSSPMTQQHVLQEPTLPPAVKQPTSIDQLQTTTNKYSSLAICQPSHSNVTIPTIQDYTSITAVTTDNSENYIRKQPKQPKRKVSRRKGCCCIIS</sequence>
<dbReference type="EMBL" id="LN731759">
    <property type="protein sequence ID" value="CEP14851.1"/>
    <property type="molecule type" value="Genomic_DNA"/>
</dbReference>